<gene>
    <name evidence="2" type="ORF">BEN30_12960</name>
    <name evidence="1" type="ORF">BEN30_13050</name>
</gene>
<evidence type="ECO:0000313" key="2">
    <source>
        <dbReference type="EMBL" id="OEJ66111.1"/>
    </source>
</evidence>
<evidence type="ECO:0000313" key="3">
    <source>
        <dbReference type="Proteomes" id="UP000095347"/>
    </source>
</evidence>
<evidence type="ECO:0000313" key="1">
    <source>
        <dbReference type="EMBL" id="OEJ66074.1"/>
    </source>
</evidence>
<dbReference type="GO" id="GO:0016788">
    <property type="term" value="F:hydrolase activity, acting on ester bonds"/>
    <property type="evidence" value="ECO:0007669"/>
    <property type="project" value="UniProtKB-ARBA"/>
</dbReference>
<organism evidence="1 3">
    <name type="scientific">Magnetovibrio blakemorei</name>
    <dbReference type="NCBI Taxonomy" id="28181"/>
    <lineage>
        <taxon>Bacteria</taxon>
        <taxon>Pseudomonadati</taxon>
        <taxon>Pseudomonadota</taxon>
        <taxon>Alphaproteobacteria</taxon>
        <taxon>Rhodospirillales</taxon>
        <taxon>Magnetovibrionaceae</taxon>
        <taxon>Magnetovibrio</taxon>
    </lineage>
</organism>
<dbReference type="EMBL" id="MCGG01000039">
    <property type="protein sequence ID" value="OEJ66111.1"/>
    <property type="molecule type" value="Genomic_DNA"/>
</dbReference>
<sequence>MGILLFVVGSEFIVRTIVAPKNEFDAVRERLHSSHSAYGAFADSRGASGLRSKEDFSNFSMAGDNLSTIIEKARFFANSNAAKGIIIQADPHHFAIYRLNSDQSALRNDLFRPDTPWFQFLRPFYRQYLLEYWKAYILNLANPITQVAEDTQDHSIIRLSEQPPNEIETAASIRAGLQAPVKNVMRTRFANAYATAIHEFKNSGIDVCMVSFPVSSAYLKLSIRDPNYSQALKYYAALADEIGVKYVDFSSALGDRLFGNADHLNEEGAQTLTHAILYNCFGLNR</sequence>
<dbReference type="SUPFAM" id="SSF52266">
    <property type="entry name" value="SGNH hydrolase"/>
    <property type="match status" value="1"/>
</dbReference>
<name>A0A1E5Q666_9PROT</name>
<evidence type="ECO:0008006" key="4">
    <source>
        <dbReference type="Google" id="ProtNLM"/>
    </source>
</evidence>
<reference evidence="3" key="1">
    <citation type="submission" date="2016-07" db="EMBL/GenBank/DDBJ databases">
        <authorList>
            <person name="Florea S."/>
            <person name="Webb J.S."/>
            <person name="Jaromczyk J."/>
            <person name="Schardl C.L."/>
        </authorList>
    </citation>
    <scope>NUCLEOTIDE SEQUENCE [LARGE SCALE GENOMIC DNA]</scope>
    <source>
        <strain evidence="3">MV-1</strain>
    </source>
</reference>
<keyword evidence="3" id="KW-1185">Reference proteome</keyword>
<dbReference type="AlphaFoldDB" id="A0A1E5Q666"/>
<comment type="caution">
    <text evidence="1">The sequence shown here is derived from an EMBL/GenBank/DDBJ whole genome shotgun (WGS) entry which is preliminary data.</text>
</comment>
<accession>A0A1E5Q666</accession>
<proteinExistence type="predicted"/>
<dbReference type="STRING" id="28181.BEN30_12960"/>
<protein>
    <recommendedName>
        <fullName evidence="4">SGNH hydrolase-type esterase domain-containing protein</fullName>
    </recommendedName>
</protein>
<reference evidence="1" key="2">
    <citation type="submission" date="2016-07" db="EMBL/GenBank/DDBJ databases">
        <authorList>
            <person name="Trubitsyn D."/>
            <person name="Abreu F.A."/>
            <person name="Ward B."/>
            <person name="Taylor T."/>
            <person name="Hattori M."/>
            <person name="Kondo S."/>
            <person name="Trivedi U."/>
            <person name="Staniland S."/>
            <person name="Lins U."/>
            <person name="Bazylinski D.A."/>
        </authorList>
    </citation>
    <scope>NUCLEOTIDE SEQUENCE</scope>
    <source>
        <strain evidence="1">MV-1</strain>
    </source>
</reference>
<dbReference type="Proteomes" id="UP000095347">
    <property type="component" value="Unassembled WGS sequence"/>
</dbReference>
<dbReference type="EMBL" id="MCGG01000040">
    <property type="protein sequence ID" value="OEJ66074.1"/>
    <property type="molecule type" value="Genomic_DNA"/>
</dbReference>
<dbReference type="Gene3D" id="3.40.50.1110">
    <property type="entry name" value="SGNH hydrolase"/>
    <property type="match status" value="1"/>
</dbReference>
<dbReference type="InterPro" id="IPR036514">
    <property type="entry name" value="SGNH_hydro_sf"/>
</dbReference>